<feature type="non-terminal residue" evidence="2">
    <location>
        <position position="217"/>
    </location>
</feature>
<organism evidence="2 4">
    <name type="scientific">Nicotiana attenuata</name>
    <name type="common">Coyote tobacco</name>
    <dbReference type="NCBI Taxonomy" id="49451"/>
    <lineage>
        <taxon>Eukaryota</taxon>
        <taxon>Viridiplantae</taxon>
        <taxon>Streptophyta</taxon>
        <taxon>Embryophyta</taxon>
        <taxon>Tracheophyta</taxon>
        <taxon>Spermatophyta</taxon>
        <taxon>Magnoliopsida</taxon>
        <taxon>eudicotyledons</taxon>
        <taxon>Gunneridae</taxon>
        <taxon>Pentapetalae</taxon>
        <taxon>asterids</taxon>
        <taxon>lamiids</taxon>
        <taxon>Solanales</taxon>
        <taxon>Solanaceae</taxon>
        <taxon>Nicotianoideae</taxon>
        <taxon>Nicotianeae</taxon>
        <taxon>Nicotiana</taxon>
    </lineage>
</organism>
<feature type="domain" description="Retroviral polymerase SH3-like" evidence="1">
    <location>
        <begin position="1"/>
        <end position="37"/>
    </location>
</feature>
<dbReference type="EMBL" id="MJEQ01015072">
    <property type="protein sequence ID" value="OIT18888.1"/>
    <property type="molecule type" value="Genomic_DNA"/>
</dbReference>
<dbReference type="EMBL" id="MJEQ01002060">
    <property type="protein sequence ID" value="OIT28451.1"/>
    <property type="molecule type" value="Genomic_DNA"/>
</dbReference>
<sequence length="217" mass="24257">LGYSDTQKGYRLYDLENRTFLVSRDVIFKEYIFPFKSLPGTEEDMFTHSTIENQSLLQDTTLVQNPGSLQQNLPPVDPPIPEIDHVTMHPQIDNSIIDDNGIQGESHESVPAGSASEPVHIENVDTTPANSEPDVIQSAEPSSILVRPKRTHIPPIWMRDYVTSTKSSKGSTYPISSHVAYSHLSPNYQSYLGAFSTLTEPKTSKEVAQQKQWVEAM</sequence>
<evidence type="ECO:0000313" key="3">
    <source>
        <dbReference type="EMBL" id="OIT28451.1"/>
    </source>
</evidence>
<gene>
    <name evidence="3" type="ORF">A4A49_55906</name>
    <name evidence="2" type="ORF">A4A49_63963</name>
</gene>
<name>A0A1J6K164_NICAT</name>
<dbReference type="Gramene" id="OIT28451">
    <property type="protein sequence ID" value="OIT28451"/>
    <property type="gene ID" value="A4A49_55906"/>
</dbReference>
<keyword evidence="4" id="KW-1185">Reference proteome</keyword>
<protein>
    <recommendedName>
        <fullName evidence="1">Retroviral polymerase SH3-like domain-containing protein</fullName>
    </recommendedName>
</protein>
<comment type="caution">
    <text evidence="2">The sequence shown here is derived from an EMBL/GenBank/DDBJ whole genome shotgun (WGS) entry which is preliminary data.</text>
</comment>
<dbReference type="Proteomes" id="UP000187609">
    <property type="component" value="Unassembled WGS sequence"/>
</dbReference>
<dbReference type="Gramene" id="OIT18888">
    <property type="protein sequence ID" value="OIT18888"/>
    <property type="gene ID" value="A4A49_63963"/>
</dbReference>
<dbReference type="AlphaFoldDB" id="A0A1J6K164"/>
<dbReference type="Pfam" id="PF25597">
    <property type="entry name" value="SH3_retrovirus"/>
    <property type="match status" value="1"/>
</dbReference>
<reference evidence="2 4" key="1">
    <citation type="submission" date="2016-11" db="EMBL/GenBank/DDBJ databases">
        <title>The genome of Nicotiana attenuata.</title>
        <authorList>
            <person name="Xu S."/>
            <person name="Brockmoeller T."/>
            <person name="Gaquerel E."/>
            <person name="Navarro A."/>
            <person name="Kuhl H."/>
            <person name="Gase K."/>
            <person name="Ling Z."/>
            <person name="Zhou W."/>
            <person name="Kreitzer C."/>
            <person name="Stanke M."/>
            <person name="Tang H."/>
            <person name="Lyons E."/>
            <person name="Pandey P."/>
            <person name="Pandey S.P."/>
            <person name="Timmermann B."/>
            <person name="Baldwin I.T."/>
        </authorList>
    </citation>
    <scope>NUCLEOTIDE SEQUENCE [LARGE SCALE GENOMIC DNA]</scope>
    <source>
        <strain evidence="4">cv. UT</strain>
        <strain evidence="2">UT</strain>
        <tissue evidence="2">Leaves</tissue>
    </source>
</reference>
<evidence type="ECO:0000259" key="1">
    <source>
        <dbReference type="Pfam" id="PF25597"/>
    </source>
</evidence>
<feature type="non-terminal residue" evidence="2">
    <location>
        <position position="1"/>
    </location>
</feature>
<dbReference type="OMA" id="THIPPIW"/>
<evidence type="ECO:0000313" key="4">
    <source>
        <dbReference type="Proteomes" id="UP000187609"/>
    </source>
</evidence>
<proteinExistence type="predicted"/>
<dbReference type="InterPro" id="IPR057670">
    <property type="entry name" value="SH3_retrovirus"/>
</dbReference>
<accession>A0A1J6K164</accession>
<evidence type="ECO:0000313" key="2">
    <source>
        <dbReference type="EMBL" id="OIT18888.1"/>
    </source>
</evidence>